<keyword evidence="5 8" id="KW-0067">ATP-binding</keyword>
<evidence type="ECO:0000256" key="1">
    <source>
        <dbReference type="ARBA" id="ARBA00004202"/>
    </source>
</evidence>
<dbReference type="Gene3D" id="3.40.50.300">
    <property type="entry name" value="P-loop containing nucleotide triphosphate hydrolases"/>
    <property type="match status" value="1"/>
</dbReference>
<dbReference type="EC" id="3.6.3.34" evidence="8"/>
<dbReference type="EMBL" id="FXZC01000004">
    <property type="protein sequence ID" value="SMX84683.1"/>
    <property type="molecule type" value="Genomic_DNA"/>
</dbReference>
<evidence type="ECO:0000256" key="3">
    <source>
        <dbReference type="ARBA" id="ARBA00022448"/>
    </source>
</evidence>
<dbReference type="InterPro" id="IPR003593">
    <property type="entry name" value="AAA+_ATPase"/>
</dbReference>
<dbReference type="Proteomes" id="UP000234333">
    <property type="component" value="Unassembled WGS sequence"/>
</dbReference>
<keyword evidence="8" id="KW-0378">Hydrolase</keyword>
<keyword evidence="3" id="KW-0813">Transport</keyword>
<keyword evidence="6" id="KW-0046">Antibiotic resistance</keyword>
<dbReference type="InterPro" id="IPR027417">
    <property type="entry name" value="P-loop_NTPase"/>
</dbReference>
<sequence>MGEAVLDLSEVTFRRGQTQILHGIDLRIDRGEHWVLLGPNGAGKSTLLSFASAQVFPTSGTVDVLGRRMGRVELAALRRHIGHVNPRHPLRSNLTVRDVVLTGVTGTIERPLRWEANPEEIARAEAMIAEVGLASRADAGWRILSQGERGRVLVARALVSAPELLLFDEPTTGLDVAAREQLLETIDALSVSSPELTTLLVTHHLEEIPETTTHAVLISRGRLTANGPIAEVLTTEAVSAAFEHPIEVGHADGRWSARAVRTMPAAGSAVV</sequence>
<dbReference type="RefSeq" id="WP_101624261.1">
    <property type="nucleotide sequence ID" value="NZ_FXZC01000004.1"/>
</dbReference>
<name>A0A2H1JBA3_9MICO</name>
<dbReference type="InterPro" id="IPR050763">
    <property type="entry name" value="ABC_transporter_ATP-binding"/>
</dbReference>
<organism evidence="8 9">
    <name type="scientific">Brevibacterium casei CIP 102111</name>
    <dbReference type="NCBI Taxonomy" id="1255625"/>
    <lineage>
        <taxon>Bacteria</taxon>
        <taxon>Bacillati</taxon>
        <taxon>Actinomycetota</taxon>
        <taxon>Actinomycetes</taxon>
        <taxon>Micrococcales</taxon>
        <taxon>Brevibacteriaceae</taxon>
        <taxon>Brevibacterium</taxon>
    </lineage>
</organism>
<reference evidence="8 9" key="1">
    <citation type="submission" date="2017-03" db="EMBL/GenBank/DDBJ databases">
        <authorList>
            <person name="Afonso C.L."/>
            <person name="Miller P.J."/>
            <person name="Scott M.A."/>
            <person name="Spackman E."/>
            <person name="Goraichik I."/>
            <person name="Dimitrov K.M."/>
            <person name="Suarez D.L."/>
            <person name="Swayne D.E."/>
        </authorList>
    </citation>
    <scope>NUCLEOTIDE SEQUENCE [LARGE SCALE GENOMIC DNA]</scope>
    <source>
        <strain evidence="8 9">CIP 102111</strain>
    </source>
</reference>
<dbReference type="GO" id="GO:0016887">
    <property type="term" value="F:ATP hydrolysis activity"/>
    <property type="evidence" value="ECO:0007669"/>
    <property type="project" value="InterPro"/>
</dbReference>
<evidence type="ECO:0000313" key="8">
    <source>
        <dbReference type="EMBL" id="SMX84683.1"/>
    </source>
</evidence>
<gene>
    <name evidence="8" type="ORF">BC102111_02055</name>
</gene>
<comment type="similarity">
    <text evidence="2">Belongs to the ABC transporter superfamily.</text>
</comment>
<dbReference type="SMART" id="SM00382">
    <property type="entry name" value="AAA"/>
    <property type="match status" value="1"/>
</dbReference>
<evidence type="ECO:0000256" key="5">
    <source>
        <dbReference type="ARBA" id="ARBA00022840"/>
    </source>
</evidence>
<evidence type="ECO:0000256" key="2">
    <source>
        <dbReference type="ARBA" id="ARBA00005417"/>
    </source>
</evidence>
<dbReference type="PANTHER" id="PTHR42711">
    <property type="entry name" value="ABC TRANSPORTER ATP-BINDING PROTEIN"/>
    <property type="match status" value="1"/>
</dbReference>
<dbReference type="Pfam" id="PF00005">
    <property type="entry name" value="ABC_tran"/>
    <property type="match status" value="1"/>
</dbReference>
<dbReference type="GO" id="GO:0005524">
    <property type="term" value="F:ATP binding"/>
    <property type="evidence" value="ECO:0007669"/>
    <property type="project" value="UniProtKB-KW"/>
</dbReference>
<dbReference type="GO" id="GO:0005886">
    <property type="term" value="C:plasma membrane"/>
    <property type="evidence" value="ECO:0007669"/>
    <property type="project" value="UniProtKB-SubCell"/>
</dbReference>
<accession>A0A2H1JBA3</accession>
<protein>
    <submittedName>
        <fullName evidence="8">Iron complex transport system ATP-binding protein</fullName>
        <ecNumber evidence="8">3.6.3.34</ecNumber>
    </submittedName>
</protein>
<dbReference type="GeneID" id="99774667"/>
<evidence type="ECO:0000256" key="4">
    <source>
        <dbReference type="ARBA" id="ARBA00022741"/>
    </source>
</evidence>
<feature type="domain" description="ABC transporter" evidence="7">
    <location>
        <begin position="6"/>
        <end position="245"/>
    </location>
</feature>
<comment type="subcellular location">
    <subcellularLocation>
        <location evidence="1">Cell membrane</location>
        <topology evidence="1">Peripheral membrane protein</topology>
    </subcellularLocation>
</comment>
<dbReference type="GO" id="GO:0046677">
    <property type="term" value="P:response to antibiotic"/>
    <property type="evidence" value="ECO:0007669"/>
    <property type="project" value="UniProtKB-KW"/>
</dbReference>
<dbReference type="CDD" id="cd03225">
    <property type="entry name" value="ABC_cobalt_CbiO_domain1"/>
    <property type="match status" value="1"/>
</dbReference>
<dbReference type="SUPFAM" id="SSF52540">
    <property type="entry name" value="P-loop containing nucleoside triphosphate hydrolases"/>
    <property type="match status" value="1"/>
</dbReference>
<evidence type="ECO:0000256" key="6">
    <source>
        <dbReference type="ARBA" id="ARBA00023251"/>
    </source>
</evidence>
<dbReference type="InterPro" id="IPR015856">
    <property type="entry name" value="ABC_transpr_CbiO/EcfA_su"/>
</dbReference>
<keyword evidence="4" id="KW-0547">Nucleotide-binding</keyword>
<proteinExistence type="inferred from homology"/>
<evidence type="ECO:0000313" key="9">
    <source>
        <dbReference type="Proteomes" id="UP000234333"/>
    </source>
</evidence>
<dbReference type="InterPro" id="IPR003439">
    <property type="entry name" value="ABC_transporter-like_ATP-bd"/>
</dbReference>
<dbReference type="GO" id="GO:0022857">
    <property type="term" value="F:transmembrane transporter activity"/>
    <property type="evidence" value="ECO:0007669"/>
    <property type="project" value="UniProtKB-ARBA"/>
</dbReference>
<evidence type="ECO:0000259" key="7">
    <source>
        <dbReference type="PROSITE" id="PS50893"/>
    </source>
</evidence>
<dbReference type="PROSITE" id="PS50893">
    <property type="entry name" value="ABC_TRANSPORTER_2"/>
    <property type="match status" value="1"/>
</dbReference>
<dbReference type="AlphaFoldDB" id="A0A2H1JBA3"/>
<dbReference type="PANTHER" id="PTHR42711:SF5">
    <property type="entry name" value="ABC TRANSPORTER ATP-BINDING PROTEIN NATA"/>
    <property type="match status" value="1"/>
</dbReference>